<reference evidence="3" key="1">
    <citation type="journal article" date="2019" name="Int. J. Syst. Evol. Microbiol.">
        <title>The Global Catalogue of Microorganisms (GCM) 10K type strain sequencing project: providing services to taxonomists for standard genome sequencing and annotation.</title>
        <authorList>
            <consortium name="The Broad Institute Genomics Platform"/>
            <consortium name="The Broad Institute Genome Sequencing Center for Infectious Disease"/>
            <person name="Wu L."/>
            <person name="Ma J."/>
        </authorList>
    </citation>
    <scope>NUCLEOTIDE SEQUENCE [LARGE SCALE GENOMIC DNA]</scope>
    <source>
        <strain evidence="3">CGMCC 4.7106</strain>
    </source>
</reference>
<dbReference type="InterPro" id="IPR036913">
    <property type="entry name" value="YegP-like_sf"/>
</dbReference>
<sequence length="107" mass="11543">MSYELKQSASGKFMFNLKAANHQVILTSQLYESKGSAQNGISSVQKHGSDDKNFELKTATSGQPYFNLKASNGQVIGKSEMYNSEAAAKNGIESVKKNCSSTVIKDA</sequence>
<feature type="domain" description="DUF1508" evidence="1">
    <location>
        <begin position="9"/>
        <end position="55"/>
    </location>
</feature>
<protein>
    <submittedName>
        <fullName evidence="2">YegP family protein</fullName>
    </submittedName>
</protein>
<gene>
    <name evidence="2" type="ORF">ACFSSA_11140</name>
</gene>
<evidence type="ECO:0000259" key="1">
    <source>
        <dbReference type="Pfam" id="PF07411"/>
    </source>
</evidence>
<dbReference type="PANTHER" id="PTHR40606:SF1">
    <property type="entry name" value="UPF0339 PROTEIN YEGP"/>
    <property type="match status" value="1"/>
</dbReference>
<evidence type="ECO:0000313" key="2">
    <source>
        <dbReference type="EMBL" id="MFD2257232.1"/>
    </source>
</evidence>
<dbReference type="Gene3D" id="2.30.29.80">
    <property type="match status" value="1"/>
</dbReference>
<proteinExistence type="predicted"/>
<keyword evidence="3" id="KW-1185">Reference proteome</keyword>
<comment type="caution">
    <text evidence="2">The sequence shown here is derived from an EMBL/GenBank/DDBJ whole genome shotgun (WGS) entry which is preliminary data.</text>
</comment>
<accession>A0ABW5D8L7</accession>
<dbReference type="EMBL" id="JBHUIT010000022">
    <property type="protein sequence ID" value="MFD2257232.1"/>
    <property type="molecule type" value="Genomic_DNA"/>
</dbReference>
<dbReference type="InterPro" id="IPR051141">
    <property type="entry name" value="UPF0339_domain"/>
</dbReference>
<name>A0ABW5D8L7_9BACT</name>
<dbReference type="Pfam" id="PF07411">
    <property type="entry name" value="DUF1508"/>
    <property type="match status" value="2"/>
</dbReference>
<organism evidence="2 3">
    <name type="scientific">Luteolibacter algae</name>
    <dbReference type="NCBI Taxonomy" id="454151"/>
    <lineage>
        <taxon>Bacteria</taxon>
        <taxon>Pseudomonadati</taxon>
        <taxon>Verrucomicrobiota</taxon>
        <taxon>Verrucomicrobiia</taxon>
        <taxon>Verrucomicrobiales</taxon>
        <taxon>Verrucomicrobiaceae</taxon>
        <taxon>Luteolibacter</taxon>
    </lineage>
</organism>
<dbReference type="RefSeq" id="WP_386820517.1">
    <property type="nucleotide sequence ID" value="NZ_JBHUIT010000022.1"/>
</dbReference>
<dbReference type="PANTHER" id="PTHR40606">
    <property type="match status" value="1"/>
</dbReference>
<dbReference type="SUPFAM" id="SSF160113">
    <property type="entry name" value="YegP-like"/>
    <property type="match status" value="2"/>
</dbReference>
<dbReference type="Proteomes" id="UP001597375">
    <property type="component" value="Unassembled WGS sequence"/>
</dbReference>
<evidence type="ECO:0000313" key="3">
    <source>
        <dbReference type="Proteomes" id="UP001597375"/>
    </source>
</evidence>
<dbReference type="InterPro" id="IPR010879">
    <property type="entry name" value="DUF1508"/>
</dbReference>
<feature type="domain" description="DUF1508" evidence="1">
    <location>
        <begin position="60"/>
        <end position="106"/>
    </location>
</feature>